<dbReference type="SMART" id="SM00382">
    <property type="entry name" value="AAA"/>
    <property type="match status" value="1"/>
</dbReference>
<dbReference type="GO" id="GO:0005524">
    <property type="term" value="F:ATP binding"/>
    <property type="evidence" value="ECO:0007669"/>
    <property type="project" value="UniProtKB-KW"/>
</dbReference>
<comment type="similarity">
    <text evidence="1">Belongs to the ABC transporter superfamily.</text>
</comment>
<dbReference type="Proteomes" id="UP000563050">
    <property type="component" value="Unassembled WGS sequence"/>
</dbReference>
<reference evidence="7 8" key="1">
    <citation type="submission" date="2020-08" db="EMBL/GenBank/DDBJ databases">
        <title>Genomic Encyclopedia of Type Strains, Phase III (KMG-III): the genomes of soil and plant-associated and newly described type strains.</title>
        <authorList>
            <person name="Whitman W."/>
        </authorList>
    </citation>
    <scope>NUCLEOTIDE SEQUENCE [LARGE SCALE GENOMIC DNA]</scope>
    <source>
        <strain evidence="7 8">CECT 7341</strain>
    </source>
</reference>
<keyword evidence="3" id="KW-0547">Nucleotide-binding</keyword>
<dbReference type="CDD" id="cd03257">
    <property type="entry name" value="ABC_NikE_OppD_transporters"/>
    <property type="match status" value="1"/>
</dbReference>
<gene>
    <name evidence="7" type="ORF">FHR95_000135</name>
</gene>
<dbReference type="GO" id="GO:0015833">
    <property type="term" value="P:peptide transport"/>
    <property type="evidence" value="ECO:0007669"/>
    <property type="project" value="InterPro"/>
</dbReference>
<evidence type="ECO:0000256" key="4">
    <source>
        <dbReference type="ARBA" id="ARBA00022840"/>
    </source>
</evidence>
<dbReference type="GO" id="GO:0016887">
    <property type="term" value="F:ATP hydrolysis activity"/>
    <property type="evidence" value="ECO:0007669"/>
    <property type="project" value="InterPro"/>
</dbReference>
<dbReference type="InterPro" id="IPR003439">
    <property type="entry name" value="ABC_transporter-like_ATP-bd"/>
</dbReference>
<dbReference type="Gene3D" id="3.40.50.300">
    <property type="entry name" value="P-loop containing nucleotide triphosphate hydrolases"/>
    <property type="match status" value="1"/>
</dbReference>
<evidence type="ECO:0000259" key="6">
    <source>
        <dbReference type="PROSITE" id="PS50893"/>
    </source>
</evidence>
<evidence type="ECO:0000313" key="7">
    <source>
        <dbReference type="EMBL" id="MBB3182611.1"/>
    </source>
</evidence>
<dbReference type="NCBIfam" id="TIGR01727">
    <property type="entry name" value="oligo_HPY"/>
    <property type="match status" value="1"/>
</dbReference>
<proteinExistence type="inferred from homology"/>
<dbReference type="PROSITE" id="PS50893">
    <property type="entry name" value="ABC_TRANSPORTER_2"/>
    <property type="match status" value="1"/>
</dbReference>
<evidence type="ECO:0000256" key="1">
    <source>
        <dbReference type="ARBA" id="ARBA00005417"/>
    </source>
</evidence>
<dbReference type="GO" id="GO:0055085">
    <property type="term" value="P:transmembrane transport"/>
    <property type="evidence" value="ECO:0007669"/>
    <property type="project" value="UniProtKB-ARBA"/>
</dbReference>
<comment type="caution">
    <text evidence="7">The sequence shown here is derived from an EMBL/GenBank/DDBJ whole genome shotgun (WGS) entry which is preliminary data.</text>
</comment>
<dbReference type="PANTHER" id="PTHR43776:SF7">
    <property type="entry name" value="D,D-DIPEPTIDE TRANSPORT ATP-BINDING PROTEIN DDPF-RELATED"/>
    <property type="match status" value="1"/>
</dbReference>
<dbReference type="AlphaFoldDB" id="A0A7W5DHC0"/>
<accession>A0A7W5DHC0</accession>
<evidence type="ECO:0000256" key="2">
    <source>
        <dbReference type="ARBA" id="ARBA00022448"/>
    </source>
</evidence>
<feature type="region of interest" description="Disordered" evidence="5">
    <location>
        <begin position="1"/>
        <end position="22"/>
    </location>
</feature>
<keyword evidence="2" id="KW-0813">Transport</keyword>
<evidence type="ECO:0000256" key="5">
    <source>
        <dbReference type="SAM" id="MobiDB-lite"/>
    </source>
</evidence>
<feature type="domain" description="ABC transporter" evidence="6">
    <location>
        <begin position="48"/>
        <end position="288"/>
    </location>
</feature>
<protein>
    <submittedName>
        <fullName evidence="7">Peptide/nickel transport system ATP-binding protein</fullName>
    </submittedName>
</protein>
<keyword evidence="4 7" id="KW-0067">ATP-binding</keyword>
<dbReference type="InterPro" id="IPR027417">
    <property type="entry name" value="P-loop_NTPase"/>
</dbReference>
<dbReference type="InterPro" id="IPR017871">
    <property type="entry name" value="ABC_transporter-like_CS"/>
</dbReference>
<dbReference type="InterPro" id="IPR013563">
    <property type="entry name" value="Oligopep_ABC_C"/>
</dbReference>
<dbReference type="Pfam" id="PF00005">
    <property type="entry name" value="ABC_tran"/>
    <property type="match status" value="1"/>
</dbReference>
<dbReference type="PANTHER" id="PTHR43776">
    <property type="entry name" value="TRANSPORT ATP-BINDING PROTEIN"/>
    <property type="match status" value="1"/>
</dbReference>
<dbReference type="RefSeq" id="WP_040186749.1">
    <property type="nucleotide sequence ID" value="NZ_JACHXQ010000001.1"/>
</dbReference>
<organism evidence="7 8">
    <name type="scientific">Halomonas fontilapidosi</name>
    <dbReference type="NCBI Taxonomy" id="616675"/>
    <lineage>
        <taxon>Bacteria</taxon>
        <taxon>Pseudomonadati</taxon>
        <taxon>Pseudomonadota</taxon>
        <taxon>Gammaproteobacteria</taxon>
        <taxon>Oceanospirillales</taxon>
        <taxon>Halomonadaceae</taxon>
        <taxon>Halomonas</taxon>
    </lineage>
</organism>
<evidence type="ECO:0000313" key="8">
    <source>
        <dbReference type="Proteomes" id="UP000563050"/>
    </source>
</evidence>
<sequence>MSATAQAYSQAQAPAPGQASETASPLLEIRGVEKHFSLSGDFLEQLKFKRGKIVREQKYVHAINGVDLDIQRGEALCVVGESGCGKSTVARTVMGLLHPSSGEIRYDGQRIDDLSHKALMPYRRRMQMIFQNPYASLNPRMTIQQTLEEPIRLHHPDWSAQRVKQQVAEVMASVGIAADWGGRYGHEFSGGQRQRIAIARALAVDPEFIVADEPISALDVSIQAQVLNLLMEAQQQRNLTYLFITHDLAVVEHFGTRVAVMYLGRVCEVAPTATLFARPRHPYTQALMSAIPRLEDDRPQHIRLEGEVPTPVNLPSGCVFHGRCPYANERCRREIPTLIATDDGGQVACHAVEEGRIA</sequence>
<keyword evidence="8" id="KW-1185">Reference proteome</keyword>
<feature type="compositionally biased region" description="Low complexity" evidence="5">
    <location>
        <begin position="1"/>
        <end position="20"/>
    </location>
</feature>
<dbReference type="EMBL" id="JACHXQ010000001">
    <property type="protein sequence ID" value="MBB3182611.1"/>
    <property type="molecule type" value="Genomic_DNA"/>
</dbReference>
<dbReference type="InterPro" id="IPR050319">
    <property type="entry name" value="ABC_transp_ATP-bind"/>
</dbReference>
<dbReference type="InterPro" id="IPR003593">
    <property type="entry name" value="AAA+_ATPase"/>
</dbReference>
<evidence type="ECO:0000256" key="3">
    <source>
        <dbReference type="ARBA" id="ARBA00022741"/>
    </source>
</evidence>
<dbReference type="Pfam" id="PF08352">
    <property type="entry name" value="oligo_HPY"/>
    <property type="match status" value="1"/>
</dbReference>
<name>A0A7W5DHC0_9GAMM</name>
<dbReference type="FunFam" id="3.40.50.300:FF:000016">
    <property type="entry name" value="Oligopeptide ABC transporter ATP-binding component"/>
    <property type="match status" value="1"/>
</dbReference>
<dbReference type="SUPFAM" id="SSF52540">
    <property type="entry name" value="P-loop containing nucleoside triphosphate hydrolases"/>
    <property type="match status" value="1"/>
</dbReference>
<dbReference type="PROSITE" id="PS00211">
    <property type="entry name" value="ABC_TRANSPORTER_1"/>
    <property type="match status" value="1"/>
</dbReference>